<evidence type="ECO:0000313" key="4">
    <source>
        <dbReference type="EMBL" id="KAA9166947.1"/>
    </source>
</evidence>
<reference evidence="4" key="1">
    <citation type="submission" date="2019-09" db="EMBL/GenBank/DDBJ databases">
        <authorList>
            <person name="Teo W.F.A."/>
            <person name="Duangmal K."/>
        </authorList>
    </citation>
    <scope>NUCLEOTIDE SEQUENCE [LARGE SCALE GENOMIC DNA]</scope>
    <source>
        <strain evidence="4">K81G1</strain>
    </source>
</reference>
<proteinExistence type="predicted"/>
<accession>A0A5N0VKM1</accession>
<evidence type="ECO:0000256" key="2">
    <source>
        <dbReference type="SAM" id="Phobius"/>
    </source>
</evidence>
<keyword evidence="5" id="KW-1185">Reference proteome</keyword>
<dbReference type="OrthoDB" id="4152590at2"/>
<evidence type="ECO:0000313" key="5">
    <source>
        <dbReference type="Proteomes" id="UP000319769"/>
    </source>
</evidence>
<dbReference type="InterPro" id="IPR050051">
    <property type="entry name" value="EccE_dom"/>
</dbReference>
<gene>
    <name evidence="4" type="ORF">FPZ12_001465</name>
</gene>
<feature type="region of interest" description="Disordered" evidence="1">
    <location>
        <begin position="1"/>
        <end position="27"/>
    </location>
</feature>
<organism evidence="4 5">
    <name type="scientific">Amycolatopsis acidicola</name>
    <dbReference type="NCBI Taxonomy" id="2596893"/>
    <lineage>
        <taxon>Bacteria</taxon>
        <taxon>Bacillati</taxon>
        <taxon>Actinomycetota</taxon>
        <taxon>Actinomycetes</taxon>
        <taxon>Pseudonocardiales</taxon>
        <taxon>Pseudonocardiaceae</taxon>
        <taxon>Amycolatopsis</taxon>
    </lineage>
</organism>
<feature type="transmembrane region" description="Helical" evidence="2">
    <location>
        <begin position="64"/>
        <end position="83"/>
    </location>
</feature>
<dbReference type="Proteomes" id="UP000319769">
    <property type="component" value="Unassembled WGS sequence"/>
</dbReference>
<keyword evidence="2" id="KW-0472">Membrane</keyword>
<evidence type="ECO:0000259" key="3">
    <source>
        <dbReference type="Pfam" id="PF11203"/>
    </source>
</evidence>
<keyword evidence="2" id="KW-1133">Transmembrane helix</keyword>
<dbReference type="EMBL" id="VMNW02000001">
    <property type="protein sequence ID" value="KAA9166947.1"/>
    <property type="molecule type" value="Genomic_DNA"/>
</dbReference>
<name>A0A5N0VKM1_9PSEU</name>
<evidence type="ECO:0000256" key="1">
    <source>
        <dbReference type="SAM" id="MobiDB-lite"/>
    </source>
</evidence>
<keyword evidence="2" id="KW-0812">Transmembrane</keyword>
<feature type="compositionally biased region" description="Polar residues" evidence="1">
    <location>
        <begin position="1"/>
        <end position="11"/>
    </location>
</feature>
<dbReference type="AlphaFoldDB" id="A0A5N0VKM1"/>
<protein>
    <submittedName>
        <fullName evidence="4">Type VII secretion protein EccE</fullName>
    </submittedName>
</protein>
<comment type="caution">
    <text evidence="4">The sequence shown here is derived from an EMBL/GenBank/DDBJ whole genome shotgun (WGS) entry which is preliminary data.</text>
</comment>
<sequence length="377" mass="40499">MMSGQLPQAATQFKAPEAPRGRPRGAAWFRPRRNPGRLGVLSLARLLVFEIVLVVVFFVLFQEIWSMILGGVLGLVALVLVFGRAGGRWWTESFLLWLGFRARDGSAGESRDDPRLTALSELAPDLVVENVAGPGDSELGMGSDGAGWFAVLEVAVSGPLPPVPLSALSAIAAEAEQAGVVIQVVSHRDPRGNVLWVAVRLDARQVAESMIDRPGDDVDVPVVLAEVTRRAERALRRRGLQATVLDADGVVEALSRSCDLVPGARIRENWQAWHSARLAHGCFWVEAWPDSERGTSLLAAFLEVPAALVSVALLLEPADEGTSLRCLVRTAIRPDRYKQLSELVTQIAVRAGARLSRLDGQHAPAVYASAPSGGGAR</sequence>
<dbReference type="Pfam" id="PF11203">
    <property type="entry name" value="EccE"/>
    <property type="match status" value="1"/>
</dbReference>
<feature type="transmembrane region" description="Helical" evidence="2">
    <location>
        <begin position="38"/>
        <end position="58"/>
    </location>
</feature>
<feature type="domain" description="Type VII secretion system protein EccE" evidence="3">
    <location>
        <begin position="194"/>
        <end position="285"/>
    </location>
</feature>